<gene>
    <name evidence="8" type="ORF">DGYR_LOCUS7699</name>
</gene>
<dbReference type="CDD" id="cd11558">
    <property type="entry name" value="W2_eIF2B_epsilon"/>
    <property type="match status" value="1"/>
</dbReference>
<dbReference type="Pfam" id="PF00483">
    <property type="entry name" value="NTP_transferase"/>
    <property type="match status" value="1"/>
</dbReference>
<accession>A0A7I8VT40</accession>
<dbReference type="Gene3D" id="2.160.10.10">
    <property type="entry name" value="Hexapeptide repeat proteins"/>
    <property type="match status" value="1"/>
</dbReference>
<dbReference type="Pfam" id="PF25084">
    <property type="entry name" value="LbH_EIF2B"/>
    <property type="match status" value="1"/>
</dbReference>
<evidence type="ECO:0000256" key="5">
    <source>
        <dbReference type="ARBA" id="ARBA00044345"/>
    </source>
</evidence>
<evidence type="ECO:0000313" key="9">
    <source>
        <dbReference type="Proteomes" id="UP000549394"/>
    </source>
</evidence>
<keyword evidence="9" id="KW-1185">Reference proteome</keyword>
<dbReference type="Gene3D" id="1.25.40.180">
    <property type="match status" value="1"/>
</dbReference>
<dbReference type="PANTHER" id="PTHR45887">
    <property type="entry name" value="TRANSLATION INITIATION FACTOR EIF-2B SUBUNIT EPSILON"/>
    <property type="match status" value="1"/>
</dbReference>
<proteinExistence type="inferred from homology"/>
<protein>
    <recommendedName>
        <fullName evidence="4">Translation initiation factor eIF2B subunit epsilon</fullName>
    </recommendedName>
    <alternativeName>
        <fullName evidence="5">eIF2B GDP-GTP exchange factor subunit epsilon</fullName>
    </alternativeName>
</protein>
<evidence type="ECO:0000256" key="6">
    <source>
        <dbReference type="ARBA" id="ARBA00046432"/>
    </source>
</evidence>
<dbReference type="GO" id="GO:0005829">
    <property type="term" value="C:cytosol"/>
    <property type="evidence" value="ECO:0007669"/>
    <property type="project" value="UniProtKB-SubCell"/>
</dbReference>
<organism evidence="8 9">
    <name type="scientific">Dimorphilus gyrociliatus</name>
    <dbReference type="NCBI Taxonomy" id="2664684"/>
    <lineage>
        <taxon>Eukaryota</taxon>
        <taxon>Metazoa</taxon>
        <taxon>Spiralia</taxon>
        <taxon>Lophotrochozoa</taxon>
        <taxon>Annelida</taxon>
        <taxon>Polychaeta</taxon>
        <taxon>Polychaeta incertae sedis</taxon>
        <taxon>Dinophilidae</taxon>
        <taxon>Dimorphilus</taxon>
    </lineage>
</organism>
<dbReference type="GO" id="GO:0031369">
    <property type="term" value="F:translation initiation factor binding"/>
    <property type="evidence" value="ECO:0007669"/>
    <property type="project" value="InterPro"/>
</dbReference>
<dbReference type="Pfam" id="PF02020">
    <property type="entry name" value="W2"/>
    <property type="match status" value="1"/>
</dbReference>
<reference evidence="8 9" key="1">
    <citation type="submission" date="2020-08" db="EMBL/GenBank/DDBJ databases">
        <authorList>
            <person name="Hejnol A."/>
        </authorList>
    </citation>
    <scope>NUCLEOTIDE SEQUENCE [LARGE SCALE GENOMIC DNA]</scope>
</reference>
<dbReference type="InterPro" id="IPR003307">
    <property type="entry name" value="W2_domain"/>
</dbReference>
<dbReference type="GO" id="GO:0003743">
    <property type="term" value="F:translation initiation factor activity"/>
    <property type="evidence" value="ECO:0007669"/>
    <property type="project" value="TreeGrafter"/>
</dbReference>
<evidence type="ECO:0000256" key="3">
    <source>
        <dbReference type="ARBA" id="ARBA00022490"/>
    </source>
</evidence>
<dbReference type="AlphaFoldDB" id="A0A7I8VT40"/>
<dbReference type="PANTHER" id="PTHR45887:SF1">
    <property type="entry name" value="TRANSLATION INITIATION FACTOR EIF-2B SUBUNIT EPSILON"/>
    <property type="match status" value="1"/>
</dbReference>
<dbReference type="FunFam" id="3.90.550.10:FF:000066">
    <property type="entry name" value="Translation initiation factor eIF-2B subunit epsilon"/>
    <property type="match status" value="1"/>
</dbReference>
<dbReference type="GO" id="GO:0005851">
    <property type="term" value="C:eukaryotic translation initiation factor 2B complex"/>
    <property type="evidence" value="ECO:0007669"/>
    <property type="project" value="TreeGrafter"/>
</dbReference>
<dbReference type="SUPFAM" id="SSF48371">
    <property type="entry name" value="ARM repeat"/>
    <property type="match status" value="1"/>
</dbReference>
<comment type="subunit">
    <text evidence="6">Component of the translation initiation factor 2B (eIF2B) complex which is a heterodecamer of two sets of five different subunits: alpha, beta, gamma, delta and epsilon. Subunits alpha, beta and delta comprise a regulatory subcomplex and subunits epsilon and gamma comprise a catalytic subcomplex. Within the complex, the hexameric regulatory complex resides at the center, with the two heterodimeric catalytic subcomplexes bound on opposite sides.</text>
</comment>
<evidence type="ECO:0000256" key="1">
    <source>
        <dbReference type="ARBA" id="ARBA00004514"/>
    </source>
</evidence>
<dbReference type="InterPro" id="IPR016024">
    <property type="entry name" value="ARM-type_fold"/>
</dbReference>
<evidence type="ECO:0000313" key="8">
    <source>
        <dbReference type="EMBL" id="CAD5119454.1"/>
    </source>
</evidence>
<dbReference type="EMBL" id="CAJFCJ010000010">
    <property type="protein sequence ID" value="CAD5119454.1"/>
    <property type="molecule type" value="Genomic_DNA"/>
</dbReference>
<keyword evidence="3" id="KW-0963">Cytoplasm</keyword>
<sequence length="618" mass="70197">MAAKRKKNTGTDLKQEEILQAVVIADSFNVRFAPITTDLPRVLVNRPLIDYTLEFLCLNGAQEIIIFCRSHVDQIQRHVESKWIRKSNPCTIKIFSSQECVSLGDALRDLDKKNIIQNDFILVNGDLISNMTLSPILQEHKERRRKEKCMVMTMIMKKTNSPPKMKFKDDDILLAVNNDTKTVLYYKKLQENRVIGFPLSIFKSNPNVSIRNDLMSTGISICSAKVLSLFGDNFDYECRDDFIKGILIDEEISGNTITVHIEEKEYAARVSNLRTYESITKEVIDRWAFPIVPDVSFDINDPKYSYRRHNIYLDDDVKLHSNCKLIRTVAIGNNSQISENAQISNSVIGRNCKIGKNALIQNAFIWDNVTIEDDCCLKTCILANHVTVFRGVTIEEGCVLSTNVTVGPEVPIPGGTLLCKSEIKINSANEFGLQSNAKVYKAFAEDGEDVPDIPWCEPEQPDDISSDEESVISEISAVEQDDRIAFYDELSGLLESLNENVSVDNVKLEINSIKAAYYMEIDDVIFQLVKAILLFPLRNNEQLSIEQYKASFKEETAANNTLVSTYLIKVIESFYDSDVLAEDTILSWYSNCENTDLKNRVKKLIEWLEEAEEESDED</sequence>
<dbReference type="InterPro" id="IPR029044">
    <property type="entry name" value="Nucleotide-diphossugar_trans"/>
</dbReference>
<dbReference type="SUPFAM" id="SSF53448">
    <property type="entry name" value="Nucleotide-diphospho-sugar transferases"/>
    <property type="match status" value="1"/>
</dbReference>
<evidence type="ECO:0000256" key="4">
    <source>
        <dbReference type="ARBA" id="ARBA00044144"/>
    </source>
</evidence>
<dbReference type="OrthoDB" id="424572at2759"/>
<dbReference type="GO" id="GO:0005085">
    <property type="term" value="F:guanyl-nucleotide exchange factor activity"/>
    <property type="evidence" value="ECO:0007669"/>
    <property type="project" value="InterPro"/>
</dbReference>
<dbReference type="CDD" id="cd04197">
    <property type="entry name" value="eIF-2B_epsilon_N"/>
    <property type="match status" value="1"/>
</dbReference>
<comment type="caution">
    <text evidence="8">The sequence shown here is derived from an EMBL/GenBank/DDBJ whole genome shotgun (WGS) entry which is preliminary data.</text>
</comment>
<dbReference type="InterPro" id="IPR051956">
    <property type="entry name" value="eIF2B_epsilon"/>
</dbReference>
<evidence type="ECO:0000259" key="7">
    <source>
        <dbReference type="PROSITE" id="PS51363"/>
    </source>
</evidence>
<feature type="domain" description="W2" evidence="7">
    <location>
        <begin position="461"/>
        <end position="618"/>
    </location>
</feature>
<comment type="similarity">
    <text evidence="2">Belongs to the eIF-2B gamma/epsilon subunits family.</text>
</comment>
<dbReference type="Gene3D" id="3.90.550.10">
    <property type="entry name" value="Spore Coat Polysaccharide Biosynthesis Protein SpsA, Chain A"/>
    <property type="match status" value="1"/>
</dbReference>
<name>A0A7I8VT40_9ANNE</name>
<dbReference type="SMART" id="SM00515">
    <property type="entry name" value="eIF5C"/>
    <property type="match status" value="1"/>
</dbReference>
<comment type="subcellular location">
    <subcellularLocation>
        <location evidence="1">Cytoplasm</location>
        <location evidence="1">Cytosol</location>
    </subcellularLocation>
</comment>
<dbReference type="InterPro" id="IPR035543">
    <property type="entry name" value="eIF-2B_epsilon_N"/>
</dbReference>
<dbReference type="Proteomes" id="UP000549394">
    <property type="component" value="Unassembled WGS sequence"/>
</dbReference>
<dbReference type="InterPro" id="IPR056764">
    <property type="entry name" value="LbH_EIF2B3/5"/>
</dbReference>
<dbReference type="PROSITE" id="PS51363">
    <property type="entry name" value="W2"/>
    <property type="match status" value="1"/>
</dbReference>
<evidence type="ECO:0000256" key="2">
    <source>
        <dbReference type="ARBA" id="ARBA00007878"/>
    </source>
</evidence>
<dbReference type="InterPro" id="IPR044123">
    <property type="entry name" value="W2_eIF2B_epsilon"/>
</dbReference>
<dbReference type="InterPro" id="IPR005835">
    <property type="entry name" value="NTP_transferase_dom"/>
</dbReference>